<evidence type="ECO:0000256" key="5">
    <source>
        <dbReference type="ARBA" id="ARBA00023242"/>
    </source>
</evidence>
<keyword evidence="4" id="KW-0804">Transcription</keyword>
<dbReference type="GO" id="GO:0008270">
    <property type="term" value="F:zinc ion binding"/>
    <property type="evidence" value="ECO:0007669"/>
    <property type="project" value="InterPro"/>
</dbReference>
<dbReference type="PANTHER" id="PTHR47338:SF28">
    <property type="entry name" value="C6 TRANSCRIPTION FACTOR"/>
    <property type="match status" value="1"/>
</dbReference>
<reference evidence="8" key="1">
    <citation type="submission" date="2015-05" db="EMBL/GenBank/DDBJ databases">
        <authorList>
            <person name="Fogelqvist Johan"/>
        </authorList>
    </citation>
    <scope>NUCLEOTIDE SEQUENCE [LARGE SCALE GENOMIC DNA]</scope>
</reference>
<dbReference type="PANTHER" id="PTHR47338">
    <property type="entry name" value="ZN(II)2CYS6 TRANSCRIPTION FACTOR (EUROFUNG)-RELATED"/>
    <property type="match status" value="1"/>
</dbReference>
<accession>A0A0G4NBZ9</accession>
<sequence length="175" mass="19777">GTDLPPHDIVYTLVDLYFKHCNTWCPILDRKTTFGAFFGSTSLTEADRVLLHAIVATTLRFCKDPRLSPEMKAHYHAVSKHTVQIYAMERVSVEALRALVILCLDELGTSNGPRGWNLLALIAQNVRQLDLCEESSVFLSADAEDMPQTGSMRRVVNAPPDSWIEDEGRRRLCWM</sequence>
<evidence type="ECO:0000259" key="6">
    <source>
        <dbReference type="Pfam" id="PF04082"/>
    </source>
</evidence>
<dbReference type="GO" id="GO:0000981">
    <property type="term" value="F:DNA-binding transcription factor activity, RNA polymerase II-specific"/>
    <property type="evidence" value="ECO:0007669"/>
    <property type="project" value="InterPro"/>
</dbReference>
<dbReference type="GO" id="GO:0005634">
    <property type="term" value="C:nucleus"/>
    <property type="evidence" value="ECO:0007669"/>
    <property type="project" value="UniProtKB-SubCell"/>
</dbReference>
<proteinExistence type="predicted"/>
<gene>
    <name evidence="7" type="ORF">BN1723_019345</name>
</gene>
<evidence type="ECO:0000313" key="8">
    <source>
        <dbReference type="Proteomes" id="UP000045706"/>
    </source>
</evidence>
<feature type="domain" description="Xylanolytic transcriptional activator regulatory" evidence="6">
    <location>
        <begin position="15"/>
        <end position="175"/>
    </location>
</feature>
<feature type="non-terminal residue" evidence="7">
    <location>
        <position position="1"/>
    </location>
</feature>
<feature type="non-terminal residue" evidence="7">
    <location>
        <position position="175"/>
    </location>
</feature>
<keyword evidence="5" id="KW-0539">Nucleus</keyword>
<name>A0A0G4NBZ9_VERLO</name>
<dbReference type="InterPro" id="IPR007219">
    <property type="entry name" value="XnlR_reg_dom"/>
</dbReference>
<dbReference type="EMBL" id="CVQI01033721">
    <property type="protein sequence ID" value="CRK43992.1"/>
    <property type="molecule type" value="Genomic_DNA"/>
</dbReference>
<evidence type="ECO:0000313" key="7">
    <source>
        <dbReference type="EMBL" id="CRK43992.1"/>
    </source>
</evidence>
<evidence type="ECO:0000256" key="4">
    <source>
        <dbReference type="ARBA" id="ARBA00023163"/>
    </source>
</evidence>
<dbReference type="Pfam" id="PF04082">
    <property type="entry name" value="Fungal_trans"/>
    <property type="match status" value="1"/>
</dbReference>
<evidence type="ECO:0000256" key="1">
    <source>
        <dbReference type="ARBA" id="ARBA00004123"/>
    </source>
</evidence>
<dbReference type="GO" id="GO:0003677">
    <property type="term" value="F:DNA binding"/>
    <property type="evidence" value="ECO:0007669"/>
    <property type="project" value="InterPro"/>
</dbReference>
<dbReference type="AlphaFoldDB" id="A0A0G4NBZ9"/>
<dbReference type="InterPro" id="IPR050815">
    <property type="entry name" value="TF_fung"/>
</dbReference>
<dbReference type="CDD" id="cd12148">
    <property type="entry name" value="fungal_TF_MHR"/>
    <property type="match status" value="1"/>
</dbReference>
<evidence type="ECO:0000256" key="2">
    <source>
        <dbReference type="ARBA" id="ARBA00022723"/>
    </source>
</evidence>
<keyword evidence="3" id="KW-0805">Transcription regulation</keyword>
<dbReference type="Proteomes" id="UP000045706">
    <property type="component" value="Unassembled WGS sequence"/>
</dbReference>
<protein>
    <recommendedName>
        <fullName evidence="6">Xylanolytic transcriptional activator regulatory domain-containing protein</fullName>
    </recommendedName>
</protein>
<dbReference type="GO" id="GO:0006351">
    <property type="term" value="P:DNA-templated transcription"/>
    <property type="evidence" value="ECO:0007669"/>
    <property type="project" value="InterPro"/>
</dbReference>
<organism evidence="7 8">
    <name type="scientific">Verticillium longisporum</name>
    <name type="common">Verticillium dahliae var. longisporum</name>
    <dbReference type="NCBI Taxonomy" id="100787"/>
    <lineage>
        <taxon>Eukaryota</taxon>
        <taxon>Fungi</taxon>
        <taxon>Dikarya</taxon>
        <taxon>Ascomycota</taxon>
        <taxon>Pezizomycotina</taxon>
        <taxon>Sordariomycetes</taxon>
        <taxon>Hypocreomycetidae</taxon>
        <taxon>Glomerellales</taxon>
        <taxon>Plectosphaerellaceae</taxon>
        <taxon>Verticillium</taxon>
    </lineage>
</organism>
<evidence type="ECO:0000256" key="3">
    <source>
        <dbReference type="ARBA" id="ARBA00023015"/>
    </source>
</evidence>
<keyword evidence="2" id="KW-0479">Metal-binding</keyword>
<comment type="subcellular location">
    <subcellularLocation>
        <location evidence="1">Nucleus</location>
    </subcellularLocation>
</comment>